<dbReference type="InterPro" id="IPR010234">
    <property type="entry name" value="Phasin_subfam-2"/>
</dbReference>
<dbReference type="NCBIfam" id="TIGR01985">
    <property type="entry name" value="phasin_2"/>
    <property type="match status" value="1"/>
</dbReference>
<dbReference type="RefSeq" id="WP_282585914.1">
    <property type="nucleotide sequence ID" value="NZ_JAMOIM010000010.1"/>
</dbReference>
<sequence length="123" mass="13451">MTTPSYEIPTEMRDFAEKSVDQARKAFESFIGAAQKAMGQADTATNTVQGSARVIGDKAVTFAEQNVRSAFDYASKVVRVTDMQELMALQSDYVKSQIATLQEQAKDFGSTMQSTIASTFNKS</sequence>
<dbReference type="EMBL" id="JAMOIM010000010">
    <property type="protein sequence ID" value="MCW6509542.1"/>
    <property type="molecule type" value="Genomic_DNA"/>
</dbReference>
<dbReference type="Proteomes" id="UP001165667">
    <property type="component" value="Unassembled WGS sequence"/>
</dbReference>
<dbReference type="AlphaFoldDB" id="A0AA42CNM1"/>
<dbReference type="Pfam" id="PF09361">
    <property type="entry name" value="Phasin_2"/>
    <property type="match status" value="1"/>
</dbReference>
<organism evidence="2 3">
    <name type="scientific">Lichenifustis flavocetrariae</name>
    <dbReference type="NCBI Taxonomy" id="2949735"/>
    <lineage>
        <taxon>Bacteria</taxon>
        <taxon>Pseudomonadati</taxon>
        <taxon>Pseudomonadota</taxon>
        <taxon>Alphaproteobacteria</taxon>
        <taxon>Hyphomicrobiales</taxon>
        <taxon>Lichenihabitantaceae</taxon>
        <taxon>Lichenifustis</taxon>
    </lineage>
</organism>
<gene>
    <name evidence="2" type="ORF">M8523_16090</name>
</gene>
<evidence type="ECO:0000313" key="3">
    <source>
        <dbReference type="Proteomes" id="UP001165667"/>
    </source>
</evidence>
<comment type="caution">
    <text evidence="2">The sequence shown here is derived from an EMBL/GenBank/DDBJ whole genome shotgun (WGS) entry which is preliminary data.</text>
</comment>
<protein>
    <submittedName>
        <fullName evidence="2">Phasin</fullName>
    </submittedName>
</protein>
<accession>A0AA42CNM1</accession>
<name>A0AA42CNM1_9HYPH</name>
<keyword evidence="3" id="KW-1185">Reference proteome</keyword>
<evidence type="ECO:0000313" key="2">
    <source>
        <dbReference type="EMBL" id="MCW6509542.1"/>
    </source>
</evidence>
<dbReference type="InterPro" id="IPR018968">
    <property type="entry name" value="Phasin"/>
</dbReference>
<evidence type="ECO:0000259" key="1">
    <source>
        <dbReference type="Pfam" id="PF09361"/>
    </source>
</evidence>
<reference evidence="2" key="1">
    <citation type="submission" date="2022-05" db="EMBL/GenBank/DDBJ databases">
        <authorList>
            <person name="Pankratov T."/>
        </authorList>
    </citation>
    <scope>NUCLEOTIDE SEQUENCE</scope>
    <source>
        <strain evidence="2">BP6-180914</strain>
    </source>
</reference>
<feature type="domain" description="Phasin" evidence="1">
    <location>
        <begin position="28"/>
        <end position="117"/>
    </location>
</feature>
<proteinExistence type="predicted"/>